<comment type="subcellular location">
    <subcellularLocation>
        <location evidence="6">Cytoplasm</location>
    </subcellularLocation>
</comment>
<feature type="binding site" evidence="6">
    <location>
        <position position="135"/>
    </location>
    <ligand>
        <name>S-adenosyl-L-methionine</name>
        <dbReference type="ChEBI" id="CHEBI:59789"/>
    </ligand>
</feature>
<comment type="catalytic activity">
    <reaction evidence="6">
        <text>L-lysyl-[protein] + 3 S-adenosyl-L-methionine = N(6),N(6),N(6)-trimethyl-L-lysyl-[protein] + 3 S-adenosyl-L-homocysteine + 3 H(+)</text>
        <dbReference type="Rhea" id="RHEA:54192"/>
        <dbReference type="Rhea" id="RHEA-COMP:9752"/>
        <dbReference type="Rhea" id="RHEA-COMP:13826"/>
        <dbReference type="ChEBI" id="CHEBI:15378"/>
        <dbReference type="ChEBI" id="CHEBI:29969"/>
        <dbReference type="ChEBI" id="CHEBI:57856"/>
        <dbReference type="ChEBI" id="CHEBI:59789"/>
        <dbReference type="ChEBI" id="CHEBI:61961"/>
    </reaction>
</comment>
<sequence length="309" mass="32972">MTSGHHLHLDVPETALPTFEAALQGFGAAIVTGETDGAGNVPVDVYLGAQPDPDDLDTRLATAAMAAGVPKPAVESQPLPDVDWVQQAYEGLPPIHAGRFWVYGEHDKHRPRPAGSIGFHIEANQAFGTGRHETTLGCLLEIQRLANTGFGVRRALDMGAGSGLLAFAVARLWRRPVIAADNDPNSVRICSANARINGVAPWVTSLASDGYKDRRVQTGAPYDLVCANILAEPLTRMAADLDAVLAPGGVAILSGLLNHQARKVLLRHRAQGLILLRRRRIGGWTTLVMRKPATRAISPQRGSAGLTRP</sequence>
<keyword evidence="5 6" id="KW-0949">S-adenosyl-L-methionine</keyword>
<feature type="binding site" evidence="6">
    <location>
        <position position="159"/>
    </location>
    <ligand>
        <name>S-adenosyl-L-methionine</name>
        <dbReference type="ChEBI" id="CHEBI:59789"/>
    </ligand>
</feature>
<evidence type="ECO:0000313" key="7">
    <source>
        <dbReference type="EMBL" id="MBK1669854.1"/>
    </source>
</evidence>
<evidence type="ECO:0000256" key="6">
    <source>
        <dbReference type="HAMAP-Rule" id="MF_00735"/>
    </source>
</evidence>
<feature type="binding site" evidence="6">
    <location>
        <position position="181"/>
    </location>
    <ligand>
        <name>S-adenosyl-L-methionine</name>
        <dbReference type="ChEBI" id="CHEBI:59789"/>
    </ligand>
</feature>
<dbReference type="InterPro" id="IPR029063">
    <property type="entry name" value="SAM-dependent_MTases_sf"/>
</dbReference>
<feature type="binding site" evidence="6">
    <location>
        <position position="228"/>
    </location>
    <ligand>
        <name>S-adenosyl-L-methionine</name>
        <dbReference type="ChEBI" id="CHEBI:59789"/>
    </ligand>
</feature>
<organism evidence="7 8">
    <name type="scientific">Rhodovibrio sodomensis</name>
    <dbReference type="NCBI Taxonomy" id="1088"/>
    <lineage>
        <taxon>Bacteria</taxon>
        <taxon>Pseudomonadati</taxon>
        <taxon>Pseudomonadota</taxon>
        <taxon>Alphaproteobacteria</taxon>
        <taxon>Rhodospirillales</taxon>
        <taxon>Rhodovibrionaceae</taxon>
        <taxon>Rhodovibrio</taxon>
    </lineage>
</organism>
<dbReference type="Gene3D" id="3.40.50.150">
    <property type="entry name" value="Vaccinia Virus protein VP39"/>
    <property type="match status" value="1"/>
</dbReference>
<keyword evidence="8" id="KW-1185">Reference proteome</keyword>
<dbReference type="HAMAP" id="MF_00735">
    <property type="entry name" value="Methyltr_PrmA"/>
    <property type="match status" value="1"/>
</dbReference>
<dbReference type="EMBL" id="NRRL01000064">
    <property type="protein sequence ID" value="MBK1669854.1"/>
    <property type="molecule type" value="Genomic_DNA"/>
</dbReference>
<keyword evidence="3 6" id="KW-0489">Methyltransferase</keyword>
<evidence type="ECO:0000256" key="1">
    <source>
        <dbReference type="ARBA" id="ARBA00009741"/>
    </source>
</evidence>
<keyword evidence="4 6" id="KW-0808">Transferase</keyword>
<protein>
    <recommendedName>
        <fullName evidence="6">Ribosomal protein L11 methyltransferase</fullName>
        <shortName evidence="6">L11 Mtase</shortName>
        <ecNumber evidence="6">2.1.1.-</ecNumber>
    </recommendedName>
</protein>
<name>A0ABS1DI14_9PROT</name>
<gene>
    <name evidence="6" type="primary">prmA</name>
    <name evidence="7" type="ORF">CKO28_17600</name>
</gene>
<dbReference type="InterPro" id="IPR050078">
    <property type="entry name" value="Ribosomal_L11_MeTrfase_PrmA"/>
</dbReference>
<evidence type="ECO:0000256" key="3">
    <source>
        <dbReference type="ARBA" id="ARBA00022603"/>
    </source>
</evidence>
<dbReference type="PANTHER" id="PTHR43648:SF1">
    <property type="entry name" value="ELECTRON TRANSFER FLAVOPROTEIN BETA SUBUNIT LYSINE METHYLTRANSFERASE"/>
    <property type="match status" value="1"/>
</dbReference>
<evidence type="ECO:0000256" key="2">
    <source>
        <dbReference type="ARBA" id="ARBA00022490"/>
    </source>
</evidence>
<proteinExistence type="inferred from homology"/>
<dbReference type="CDD" id="cd02440">
    <property type="entry name" value="AdoMet_MTases"/>
    <property type="match status" value="1"/>
</dbReference>
<dbReference type="SUPFAM" id="SSF53335">
    <property type="entry name" value="S-adenosyl-L-methionine-dependent methyltransferases"/>
    <property type="match status" value="1"/>
</dbReference>
<evidence type="ECO:0000256" key="5">
    <source>
        <dbReference type="ARBA" id="ARBA00022691"/>
    </source>
</evidence>
<accession>A0ABS1DI14</accession>
<evidence type="ECO:0000313" key="8">
    <source>
        <dbReference type="Proteomes" id="UP001296873"/>
    </source>
</evidence>
<dbReference type="PANTHER" id="PTHR43648">
    <property type="entry name" value="ELECTRON TRANSFER FLAVOPROTEIN BETA SUBUNIT LYSINE METHYLTRANSFERASE"/>
    <property type="match status" value="1"/>
</dbReference>
<comment type="function">
    <text evidence="6">Methylates ribosomal protein L11.</text>
</comment>
<comment type="caution">
    <text evidence="7">The sequence shown here is derived from an EMBL/GenBank/DDBJ whole genome shotgun (WGS) entry which is preliminary data.</text>
</comment>
<dbReference type="InterPro" id="IPR004498">
    <property type="entry name" value="Ribosomal_PrmA_MeTrfase"/>
</dbReference>
<dbReference type="Proteomes" id="UP001296873">
    <property type="component" value="Unassembled WGS sequence"/>
</dbReference>
<comment type="similarity">
    <text evidence="1 6">Belongs to the methyltransferase superfamily. PrmA family.</text>
</comment>
<keyword evidence="2 6" id="KW-0963">Cytoplasm</keyword>
<evidence type="ECO:0000256" key="4">
    <source>
        <dbReference type="ARBA" id="ARBA00022679"/>
    </source>
</evidence>
<dbReference type="RefSeq" id="WP_200342196.1">
    <property type="nucleotide sequence ID" value="NZ_NRRL01000064.1"/>
</dbReference>
<reference evidence="7 8" key="1">
    <citation type="journal article" date="2020" name="Microorganisms">
        <title>Osmotic Adaptation and Compatible Solute Biosynthesis of Phototrophic Bacteria as Revealed from Genome Analyses.</title>
        <authorList>
            <person name="Imhoff J.F."/>
            <person name="Rahn T."/>
            <person name="Kunzel S."/>
            <person name="Keller A."/>
            <person name="Neulinger S.C."/>
        </authorList>
    </citation>
    <scope>NUCLEOTIDE SEQUENCE [LARGE SCALE GENOMIC DNA]</scope>
    <source>
        <strain evidence="7 8">DSM 9895</strain>
    </source>
</reference>
<dbReference type="EC" id="2.1.1.-" evidence="6"/>
<dbReference type="Pfam" id="PF06325">
    <property type="entry name" value="PrmA"/>
    <property type="match status" value="1"/>
</dbReference>